<protein>
    <submittedName>
        <fullName evidence="2">Uncharacterized protein</fullName>
    </submittedName>
</protein>
<reference evidence="2" key="1">
    <citation type="submission" date="2014-12" db="EMBL/GenBank/DDBJ databases">
        <title>Insight into the proteome of Arion vulgaris.</title>
        <authorList>
            <person name="Aradska J."/>
            <person name="Bulat T."/>
            <person name="Smidak R."/>
            <person name="Sarate P."/>
            <person name="Gangsoo J."/>
            <person name="Sialana F."/>
            <person name="Bilban M."/>
            <person name="Lubec G."/>
        </authorList>
    </citation>
    <scope>NUCLEOTIDE SEQUENCE</scope>
    <source>
        <tissue evidence="2">Skin</tissue>
    </source>
</reference>
<evidence type="ECO:0000313" key="2">
    <source>
        <dbReference type="EMBL" id="CEK98263.1"/>
    </source>
</evidence>
<name>A0A0B7BZ51_9EUPU</name>
<evidence type="ECO:0000256" key="1">
    <source>
        <dbReference type="SAM" id="MobiDB-lite"/>
    </source>
</evidence>
<feature type="compositionally biased region" description="Basic and acidic residues" evidence="1">
    <location>
        <begin position="82"/>
        <end position="91"/>
    </location>
</feature>
<gene>
    <name evidence="2" type="primary">ORF218229</name>
</gene>
<feature type="non-terminal residue" evidence="2">
    <location>
        <position position="1"/>
    </location>
</feature>
<accession>A0A0B7BZ51</accession>
<feature type="non-terminal residue" evidence="2">
    <location>
        <position position="99"/>
    </location>
</feature>
<proteinExistence type="predicted"/>
<feature type="compositionally biased region" description="Polar residues" evidence="1">
    <location>
        <begin position="59"/>
        <end position="68"/>
    </location>
</feature>
<dbReference type="EMBL" id="HACG01051392">
    <property type="protein sequence ID" value="CEK98263.1"/>
    <property type="molecule type" value="Transcribed_RNA"/>
</dbReference>
<sequence length="99" mass="10901">VTATSRIDNSEIKNDVPQSVTSLIDRFEKGADLSIGLLDISDKPPSMTSTPVLKRKNNDASTSQSSHGKLTDGESSKSFSEGTRRSLDQKEMFNMPRRQ</sequence>
<organism evidence="2">
    <name type="scientific">Arion vulgaris</name>
    <dbReference type="NCBI Taxonomy" id="1028688"/>
    <lineage>
        <taxon>Eukaryota</taxon>
        <taxon>Metazoa</taxon>
        <taxon>Spiralia</taxon>
        <taxon>Lophotrochozoa</taxon>
        <taxon>Mollusca</taxon>
        <taxon>Gastropoda</taxon>
        <taxon>Heterobranchia</taxon>
        <taxon>Euthyneura</taxon>
        <taxon>Panpulmonata</taxon>
        <taxon>Eupulmonata</taxon>
        <taxon>Stylommatophora</taxon>
        <taxon>Helicina</taxon>
        <taxon>Arionoidea</taxon>
        <taxon>Arionidae</taxon>
        <taxon>Arion</taxon>
    </lineage>
</organism>
<dbReference type="AlphaFoldDB" id="A0A0B7BZ51"/>
<feature type="region of interest" description="Disordered" evidence="1">
    <location>
        <begin position="37"/>
        <end position="99"/>
    </location>
</feature>